<reference evidence="2 3" key="1">
    <citation type="submission" date="2019-10" db="EMBL/GenBank/DDBJ databases">
        <title>A soil myxobacterium in the family Polyangiaceae.</title>
        <authorList>
            <person name="Li Y."/>
            <person name="Wang J."/>
        </authorList>
    </citation>
    <scope>NUCLEOTIDE SEQUENCE [LARGE SCALE GENOMIC DNA]</scope>
    <source>
        <strain evidence="2 3">DSM 14734</strain>
    </source>
</reference>
<dbReference type="AlphaFoldDB" id="A0A6N7Q579"/>
<organism evidence="2 3">
    <name type="scientific">Polyangium spumosum</name>
    <dbReference type="NCBI Taxonomy" id="889282"/>
    <lineage>
        <taxon>Bacteria</taxon>
        <taxon>Pseudomonadati</taxon>
        <taxon>Myxococcota</taxon>
        <taxon>Polyangia</taxon>
        <taxon>Polyangiales</taxon>
        <taxon>Polyangiaceae</taxon>
        <taxon>Polyangium</taxon>
    </lineage>
</organism>
<dbReference type="EMBL" id="WJIE01000010">
    <property type="protein sequence ID" value="MRG96001.1"/>
    <property type="molecule type" value="Genomic_DNA"/>
</dbReference>
<evidence type="ECO:0000313" key="2">
    <source>
        <dbReference type="EMBL" id="MRG96001.1"/>
    </source>
</evidence>
<keyword evidence="3" id="KW-1185">Reference proteome</keyword>
<comment type="caution">
    <text evidence="2">The sequence shown here is derived from an EMBL/GenBank/DDBJ whole genome shotgun (WGS) entry which is preliminary data.</text>
</comment>
<feature type="region of interest" description="Disordered" evidence="1">
    <location>
        <begin position="62"/>
        <end position="81"/>
    </location>
</feature>
<proteinExistence type="predicted"/>
<evidence type="ECO:0000313" key="3">
    <source>
        <dbReference type="Proteomes" id="UP000440224"/>
    </source>
</evidence>
<gene>
    <name evidence="2" type="ORF">GF068_29385</name>
</gene>
<name>A0A6N7Q579_9BACT</name>
<dbReference type="RefSeq" id="WP_153822818.1">
    <property type="nucleotide sequence ID" value="NZ_WJIE01000010.1"/>
</dbReference>
<sequence length="81" mass="9248">MALKFYQAPEGEYIIEDSMTGETRVYSDQKAWICDALVELLRATERIEQGLADLERSYARGSLPKIEEPGDDEVPDIEVWP</sequence>
<dbReference type="Proteomes" id="UP000440224">
    <property type="component" value="Unassembled WGS sequence"/>
</dbReference>
<protein>
    <submittedName>
        <fullName evidence="2">Uncharacterized protein</fullName>
    </submittedName>
</protein>
<accession>A0A6N7Q579</accession>
<feature type="compositionally biased region" description="Acidic residues" evidence="1">
    <location>
        <begin position="69"/>
        <end position="81"/>
    </location>
</feature>
<evidence type="ECO:0000256" key="1">
    <source>
        <dbReference type="SAM" id="MobiDB-lite"/>
    </source>
</evidence>